<comment type="caution">
    <text evidence="2">The sequence shown here is derived from an EMBL/GenBank/DDBJ whole genome shotgun (WGS) entry which is preliminary data.</text>
</comment>
<sequence length="349" mass="40153">MKDYLDLGHMSQIKVPSVDEQTGAETEELAMELQKNLVEVFAKGQFEFRKWSSNSEKLLASIPVDHRYTQPVTLIEQESEQTKGPTFLRQPENTWPVEGTRCPASCPEEEVEQKRITLLTQVVDDECRVLRQSDNLSKVLRLTAYLLRIVDRLRKKTIPHWTSPPTTEETDRALRSLIRWTQQAFFEDVKKALSAVLHQVEATLNSRPLSAMSSDPSDYMTLTAGHFLTLEPLVTIPSPKDVADLVTMSSHKRWSLIQQIQYHFWTRWKNEYLHTLQERPKWTRPDKNLQLDDLVIIKEPTPPLKWSTARVIEVHPGDDGIVRVAKVKTSTGKVLTRPAVKLCPMPLRD</sequence>
<evidence type="ECO:0000313" key="2">
    <source>
        <dbReference type="EMBL" id="CAI6355671.1"/>
    </source>
</evidence>
<dbReference type="EMBL" id="CARXXK010000002">
    <property type="protein sequence ID" value="CAI6355671.1"/>
    <property type="molecule type" value="Genomic_DNA"/>
</dbReference>
<dbReference type="AlphaFoldDB" id="A0AAV0WIX3"/>
<name>A0AAV0WIX3_9HEMI</name>
<dbReference type="InterPro" id="IPR040676">
    <property type="entry name" value="DUF5641"/>
</dbReference>
<reference evidence="2 3" key="1">
    <citation type="submission" date="2023-01" db="EMBL/GenBank/DDBJ databases">
        <authorList>
            <person name="Whitehead M."/>
        </authorList>
    </citation>
    <scope>NUCLEOTIDE SEQUENCE [LARGE SCALE GENOMIC DNA]</scope>
</reference>
<proteinExistence type="predicted"/>
<feature type="domain" description="DUF5641" evidence="1">
    <location>
        <begin position="252"/>
        <end position="345"/>
    </location>
</feature>
<evidence type="ECO:0000259" key="1">
    <source>
        <dbReference type="Pfam" id="PF18701"/>
    </source>
</evidence>
<gene>
    <name evidence="2" type="ORF">MEUPH1_LOCUS11498</name>
</gene>
<dbReference type="PANTHER" id="PTHR47331">
    <property type="entry name" value="PHD-TYPE DOMAIN-CONTAINING PROTEIN"/>
    <property type="match status" value="1"/>
</dbReference>
<keyword evidence="3" id="KW-1185">Reference proteome</keyword>
<dbReference type="Pfam" id="PF18701">
    <property type="entry name" value="DUF5641"/>
    <property type="match status" value="1"/>
</dbReference>
<protein>
    <recommendedName>
        <fullName evidence="1">DUF5641 domain-containing protein</fullName>
    </recommendedName>
</protein>
<dbReference type="Proteomes" id="UP001160148">
    <property type="component" value="Unassembled WGS sequence"/>
</dbReference>
<organism evidence="2 3">
    <name type="scientific">Macrosiphum euphorbiae</name>
    <name type="common">potato aphid</name>
    <dbReference type="NCBI Taxonomy" id="13131"/>
    <lineage>
        <taxon>Eukaryota</taxon>
        <taxon>Metazoa</taxon>
        <taxon>Ecdysozoa</taxon>
        <taxon>Arthropoda</taxon>
        <taxon>Hexapoda</taxon>
        <taxon>Insecta</taxon>
        <taxon>Pterygota</taxon>
        <taxon>Neoptera</taxon>
        <taxon>Paraneoptera</taxon>
        <taxon>Hemiptera</taxon>
        <taxon>Sternorrhyncha</taxon>
        <taxon>Aphidomorpha</taxon>
        <taxon>Aphidoidea</taxon>
        <taxon>Aphididae</taxon>
        <taxon>Macrosiphini</taxon>
        <taxon>Macrosiphum</taxon>
    </lineage>
</organism>
<evidence type="ECO:0000313" key="3">
    <source>
        <dbReference type="Proteomes" id="UP001160148"/>
    </source>
</evidence>
<accession>A0AAV0WIX3</accession>